<dbReference type="RefSeq" id="WP_074359227.1">
    <property type="nucleotide sequence ID" value="NZ_QREL01000001.1"/>
</dbReference>
<gene>
    <name evidence="1" type="ORF">C7452_0465</name>
</gene>
<dbReference type="AlphaFoldDB" id="A0A371NDD9"/>
<name>A0A371NDD9_9EURY</name>
<proteinExistence type="predicted"/>
<dbReference type="GeneID" id="301442642"/>
<evidence type="ECO:0000313" key="1">
    <source>
        <dbReference type="EMBL" id="REE28454.1"/>
    </source>
</evidence>
<keyword evidence="2" id="KW-1185">Reference proteome</keyword>
<evidence type="ECO:0000313" key="2">
    <source>
        <dbReference type="Proteomes" id="UP000256864"/>
    </source>
</evidence>
<organism evidence="1 2">
    <name type="scientific">Methanothermobacter defluvii</name>
    <dbReference type="NCBI Taxonomy" id="49339"/>
    <lineage>
        <taxon>Archaea</taxon>
        <taxon>Methanobacteriati</taxon>
        <taxon>Methanobacteriota</taxon>
        <taxon>Methanomada group</taxon>
        <taxon>Methanobacteria</taxon>
        <taxon>Methanobacteriales</taxon>
        <taxon>Methanobacteriaceae</taxon>
        <taxon>Methanothermobacter</taxon>
    </lineage>
</organism>
<comment type="caution">
    <text evidence="1">The sequence shown here is derived from an EMBL/GenBank/DDBJ whole genome shotgun (WGS) entry which is preliminary data.</text>
</comment>
<dbReference type="EMBL" id="QREL01000001">
    <property type="protein sequence ID" value="REE28454.1"/>
    <property type="molecule type" value="Genomic_DNA"/>
</dbReference>
<sequence length="87" mass="10309">MIVLSGSDIDDVVRFISKLEYDHGKKIFLQRVYLDLNTACKLHILSFLEERSRSDISRMAIKRMIEDYEVEYGNLINLAKRDILMWI</sequence>
<accession>A0A371NDD9</accession>
<dbReference type="Proteomes" id="UP000256864">
    <property type="component" value="Unassembled WGS sequence"/>
</dbReference>
<protein>
    <submittedName>
        <fullName evidence="1">Uncharacterized protein</fullName>
    </submittedName>
</protein>
<reference evidence="1 2" key="1">
    <citation type="submission" date="2018-07" db="EMBL/GenBank/DDBJ databases">
        <title>Genomic Encyclopedia of Type Strains, Phase IV (KMG-IV): sequencing the most valuable type-strain genomes for metagenomic binning, comparative biology and taxonomic classification.</title>
        <authorList>
            <person name="Goeker M."/>
        </authorList>
    </citation>
    <scope>NUCLEOTIDE SEQUENCE [LARGE SCALE GENOMIC DNA]</scope>
    <source>
        <strain evidence="1 2">DSM 7466</strain>
    </source>
</reference>